<organism evidence="4 5">
    <name type="scientific">Streptococcus acidominimus</name>
    <dbReference type="NCBI Taxonomy" id="1326"/>
    <lineage>
        <taxon>Bacteria</taxon>
        <taxon>Bacillati</taxon>
        <taxon>Bacillota</taxon>
        <taxon>Bacilli</taxon>
        <taxon>Lactobacillales</taxon>
        <taxon>Streptococcaceae</taxon>
        <taxon>Streptococcus</taxon>
    </lineage>
</organism>
<dbReference type="SMART" id="SM00892">
    <property type="entry name" value="Endonuclease_NS"/>
    <property type="match status" value="1"/>
</dbReference>
<protein>
    <submittedName>
        <fullName evidence="4">Deoxyribonuclease</fullName>
    </submittedName>
</protein>
<evidence type="ECO:0000259" key="3">
    <source>
        <dbReference type="SMART" id="SM00892"/>
    </source>
</evidence>
<evidence type="ECO:0000256" key="1">
    <source>
        <dbReference type="SAM" id="MobiDB-lite"/>
    </source>
</evidence>
<dbReference type="KEGG" id="saco:SAME_02200"/>
<dbReference type="RefSeq" id="WP_095123562.1">
    <property type="nucleotide sequence ID" value="NZ_LT906454.1"/>
</dbReference>
<keyword evidence="2" id="KW-1133">Transmembrane helix</keyword>
<evidence type="ECO:0000256" key="2">
    <source>
        <dbReference type="SAM" id="Phobius"/>
    </source>
</evidence>
<dbReference type="GO" id="GO:0003676">
    <property type="term" value="F:nucleic acid binding"/>
    <property type="evidence" value="ECO:0007669"/>
    <property type="project" value="InterPro"/>
</dbReference>
<dbReference type="InterPro" id="IPR044927">
    <property type="entry name" value="Endonuclea_NS_2"/>
</dbReference>
<feature type="compositionally biased region" description="Low complexity" evidence="1">
    <location>
        <begin position="358"/>
        <end position="368"/>
    </location>
</feature>
<dbReference type="GO" id="GO:0016787">
    <property type="term" value="F:hydrolase activity"/>
    <property type="evidence" value="ECO:0007669"/>
    <property type="project" value="InterPro"/>
</dbReference>
<name>A0A239XJJ2_STRAI</name>
<keyword evidence="2" id="KW-0812">Transmembrane</keyword>
<keyword evidence="2" id="KW-0472">Membrane</keyword>
<reference evidence="4 5" key="1">
    <citation type="submission" date="2017-06" db="EMBL/GenBank/DDBJ databases">
        <authorList>
            <consortium name="Pathogen Informatics"/>
        </authorList>
    </citation>
    <scope>NUCLEOTIDE SEQUENCE [LARGE SCALE GENOMIC DNA]</scope>
    <source>
        <strain evidence="4 5">NCTC11291</strain>
    </source>
</reference>
<dbReference type="EMBL" id="LT906454">
    <property type="protein sequence ID" value="SNV46552.1"/>
    <property type="molecule type" value="Genomic_DNA"/>
</dbReference>
<gene>
    <name evidence="4" type="ORF">SAMEA4504048_02200</name>
</gene>
<dbReference type="InterPro" id="IPR044929">
    <property type="entry name" value="DNA/RNA_non-sp_Endonuclease_sf"/>
</dbReference>
<dbReference type="Gene3D" id="3.40.570.10">
    <property type="entry name" value="Extracellular Endonuclease, subunit A"/>
    <property type="match status" value="1"/>
</dbReference>
<dbReference type="Pfam" id="PF13930">
    <property type="entry name" value="Endonuclea_NS_2"/>
    <property type="match status" value="1"/>
</dbReference>
<dbReference type="GO" id="GO:0046872">
    <property type="term" value="F:metal ion binding"/>
    <property type="evidence" value="ECO:0007669"/>
    <property type="project" value="InterPro"/>
</dbReference>
<dbReference type="Proteomes" id="UP000215144">
    <property type="component" value="Chromosome 1"/>
</dbReference>
<feature type="compositionally biased region" description="Low complexity" evidence="1">
    <location>
        <begin position="69"/>
        <end position="80"/>
    </location>
</feature>
<feature type="compositionally biased region" description="Polar residues" evidence="1">
    <location>
        <begin position="369"/>
        <end position="379"/>
    </location>
</feature>
<feature type="transmembrane region" description="Helical" evidence="2">
    <location>
        <begin position="7"/>
        <end position="38"/>
    </location>
</feature>
<accession>A0A239XJJ2</accession>
<evidence type="ECO:0000313" key="5">
    <source>
        <dbReference type="Proteomes" id="UP000215144"/>
    </source>
</evidence>
<evidence type="ECO:0000313" key="4">
    <source>
        <dbReference type="EMBL" id="SNV46552.1"/>
    </source>
</evidence>
<feature type="region of interest" description="Disordered" evidence="1">
    <location>
        <begin position="351"/>
        <end position="393"/>
    </location>
</feature>
<sequence>MNRMAKLIGIILVIGLIVKLLPILAFISFILAIFYAVFRKNLKIALLACLASFLFFAASNTLSHHKQATSSTSQETLLESNQTSSDKETKSSSSKNNHKRKENGKENEAKLQLTNASSNQSQEHSSSKTDSKPIISEETAQTQENGTLAFTKQKQLLLKPLDDLGRASLAHIQLQNSHEPEIKRDQRINYNPVGWKNFNFYYLDGSKKAWLMNRGHLVGYQFSGLDEIPENLVPMTAWLNTGNYSGMDSSNTDSMLFYENQLDNWLANHPNYWLDYQVRAIYEGDDLWPKQIELQYVGLDESGKLQPIQLNTPKETTDTYGVTRVILDNISPNATIDYTKGVAKGTVESAEVQERARQAQAEQAASQQTPSDSATQAATDTGLPANPETDDPIVYVTGGGKSKVYWYSTANMPYNTNPNNIIQMPRSQAEALGKRHSLSE</sequence>
<feature type="region of interest" description="Disordered" evidence="1">
    <location>
        <begin position="68"/>
        <end position="134"/>
    </location>
</feature>
<proteinExistence type="predicted"/>
<feature type="domain" description="DNA/RNA non-specific endonuclease/pyrophosphatase/phosphodiesterase" evidence="3">
    <location>
        <begin position="150"/>
        <end position="345"/>
    </location>
</feature>
<dbReference type="InterPro" id="IPR001604">
    <property type="entry name" value="Endo_G_ENPP1-like_dom"/>
</dbReference>
<dbReference type="AlphaFoldDB" id="A0A239XJJ2"/>